<reference evidence="1" key="2">
    <citation type="journal article" date="2015" name="Fish Shellfish Immunol.">
        <title>Early steps in the European eel (Anguilla anguilla)-Vibrio vulnificus interaction in the gills: Role of the RtxA13 toxin.</title>
        <authorList>
            <person name="Callol A."/>
            <person name="Pajuelo D."/>
            <person name="Ebbesson L."/>
            <person name="Teles M."/>
            <person name="MacKenzie S."/>
            <person name="Amaro C."/>
        </authorList>
    </citation>
    <scope>NUCLEOTIDE SEQUENCE</scope>
</reference>
<proteinExistence type="predicted"/>
<accession>A0A0E9WU22</accession>
<name>A0A0E9WU22_ANGAN</name>
<dbReference type="EMBL" id="GBXM01014710">
    <property type="protein sequence ID" value="JAH93867.1"/>
    <property type="molecule type" value="Transcribed_RNA"/>
</dbReference>
<reference evidence="1" key="1">
    <citation type="submission" date="2014-11" db="EMBL/GenBank/DDBJ databases">
        <authorList>
            <person name="Amaro Gonzalez C."/>
        </authorList>
    </citation>
    <scope>NUCLEOTIDE SEQUENCE</scope>
</reference>
<dbReference type="AlphaFoldDB" id="A0A0E9WU22"/>
<organism evidence="1">
    <name type="scientific">Anguilla anguilla</name>
    <name type="common">European freshwater eel</name>
    <name type="synonym">Muraena anguilla</name>
    <dbReference type="NCBI Taxonomy" id="7936"/>
    <lineage>
        <taxon>Eukaryota</taxon>
        <taxon>Metazoa</taxon>
        <taxon>Chordata</taxon>
        <taxon>Craniata</taxon>
        <taxon>Vertebrata</taxon>
        <taxon>Euteleostomi</taxon>
        <taxon>Actinopterygii</taxon>
        <taxon>Neopterygii</taxon>
        <taxon>Teleostei</taxon>
        <taxon>Anguilliformes</taxon>
        <taxon>Anguillidae</taxon>
        <taxon>Anguilla</taxon>
    </lineage>
</organism>
<protein>
    <submittedName>
        <fullName evidence="1">Uncharacterized protein</fullName>
    </submittedName>
</protein>
<sequence>MQESNIGKYLKYLTLKKIVKCEDSCGALKHYKP</sequence>
<evidence type="ECO:0000313" key="1">
    <source>
        <dbReference type="EMBL" id="JAH93867.1"/>
    </source>
</evidence>